<reference evidence="10" key="3">
    <citation type="submission" date="2025-09" db="UniProtKB">
        <authorList>
            <consortium name="Ensembl"/>
        </authorList>
    </citation>
    <scope>IDENTIFICATION</scope>
    <source>
        <strain evidence="10">Brown Norway</strain>
    </source>
</reference>
<comment type="function">
    <text evidence="5">Plays a role in regulating placenta growth. May act via its PH domain that competes with other PH domain-containing proteins, thereby preventing their binding to membrane lipids.</text>
</comment>
<dbReference type="InterPro" id="IPR011993">
    <property type="entry name" value="PH-like_dom_sf"/>
</dbReference>
<dbReference type="OrthoDB" id="9630709at2759"/>
<dbReference type="AGR" id="RGD:1304755"/>
<dbReference type="eggNOG" id="ENOG502RXZA">
    <property type="taxonomic scope" value="Eukaryota"/>
</dbReference>
<dbReference type="GeneTree" id="ENSGT00440000039564"/>
<dbReference type="InterPro" id="IPR042832">
    <property type="entry name" value="PHLA1/2/3"/>
</dbReference>
<dbReference type="CTD" id="7262"/>
<protein>
    <recommendedName>
        <fullName evidence="7">Pleckstrin homology-like domain family A member 2</fullName>
    </recommendedName>
    <alternativeName>
        <fullName evidence="8">Imprinted in placenta and liver protein</fullName>
    </alternativeName>
</protein>
<evidence type="ECO:0000313" key="11">
    <source>
        <dbReference type="Proteomes" id="UP000002494"/>
    </source>
</evidence>
<reference evidence="10" key="1">
    <citation type="submission" date="2024-01" db="EMBL/GenBank/DDBJ databases">
        <title>GRCr8: a new rat reference genome assembly contstructed from accurate long reads and long range scaffolding.</title>
        <authorList>
            <person name="Doris P.A."/>
            <person name="Kalbfleisch T."/>
            <person name="Li K."/>
            <person name="Howe K."/>
            <person name="Wood J."/>
        </authorList>
    </citation>
    <scope>NUCLEOTIDE SEQUENCE [LARGE SCALE GENOMIC DNA]</scope>
    <source>
        <strain evidence="10">Brown Norway</strain>
    </source>
</reference>
<dbReference type="GO" id="GO:0043065">
    <property type="term" value="P:positive regulation of apoptotic process"/>
    <property type="evidence" value="ECO:0007669"/>
    <property type="project" value="InterPro"/>
</dbReference>
<dbReference type="PANTHER" id="PTHR15478">
    <property type="entry name" value="PLECKSTRIN HOMOLOGY-LIKE DOMAIN, PQ-RICH PROTEIN"/>
    <property type="match status" value="1"/>
</dbReference>
<name>F1LME7_RAT</name>
<comment type="subcellular location">
    <subcellularLocation>
        <location evidence="2">Cytoplasm</location>
    </subcellularLocation>
    <subcellularLocation>
        <location evidence="1">Membrane</location>
        <topology evidence="1">Peripheral membrane protein</topology>
    </subcellularLocation>
</comment>
<dbReference type="GO" id="GO:0070873">
    <property type="term" value="P:regulation of glycogen metabolic process"/>
    <property type="evidence" value="ECO:0000266"/>
    <property type="project" value="RGD"/>
</dbReference>
<dbReference type="SMART" id="SM00233">
    <property type="entry name" value="PH"/>
    <property type="match status" value="1"/>
</dbReference>
<dbReference type="RGD" id="1304755">
    <property type="gene designation" value="Phlda2"/>
</dbReference>
<dbReference type="FunCoup" id="F1LME7">
    <property type="interactions" value="79"/>
</dbReference>
<dbReference type="GO" id="GO:0001890">
    <property type="term" value="P:placenta development"/>
    <property type="evidence" value="ECO:0000266"/>
    <property type="project" value="RGD"/>
</dbReference>
<dbReference type="Bgee" id="ENSRNOG00000020614">
    <property type="expression patterns" value="Expressed in jejunum and 12 other cell types or tissues"/>
</dbReference>
<dbReference type="GO" id="GO:0030334">
    <property type="term" value="P:regulation of cell migration"/>
    <property type="evidence" value="ECO:0000266"/>
    <property type="project" value="RGD"/>
</dbReference>
<evidence type="ECO:0000256" key="2">
    <source>
        <dbReference type="ARBA" id="ARBA00004496"/>
    </source>
</evidence>
<dbReference type="VEuPathDB" id="HostDB:ENSRNOG00000020614"/>
<dbReference type="GO" id="GO:0009887">
    <property type="term" value="P:animal organ morphogenesis"/>
    <property type="evidence" value="ECO:0000266"/>
    <property type="project" value="RGD"/>
</dbReference>
<evidence type="ECO:0000259" key="9">
    <source>
        <dbReference type="SMART" id="SM00233"/>
    </source>
</evidence>
<comment type="similarity">
    <text evidence="6">Belongs to the PHLDA2 family.</text>
</comment>
<dbReference type="SUPFAM" id="SSF50729">
    <property type="entry name" value="PH domain-like"/>
    <property type="match status" value="1"/>
</dbReference>
<keyword evidence="4" id="KW-0472">Membrane</keyword>
<dbReference type="GO" id="GO:0010468">
    <property type="term" value="P:regulation of gene expression"/>
    <property type="evidence" value="ECO:0000266"/>
    <property type="project" value="RGD"/>
</dbReference>
<dbReference type="STRING" id="10116.ENSRNOP00000027972"/>
<gene>
    <name evidence="10 12" type="primary">Phlda2</name>
</gene>
<evidence type="ECO:0000256" key="8">
    <source>
        <dbReference type="ARBA" id="ARBA00041856"/>
    </source>
</evidence>
<dbReference type="Ensembl" id="ENSRNOT00000027972.6">
    <property type="protein sequence ID" value="ENSRNOP00000027972.6"/>
    <property type="gene ID" value="ENSRNOG00000020614.6"/>
</dbReference>
<evidence type="ECO:0000256" key="4">
    <source>
        <dbReference type="ARBA" id="ARBA00023136"/>
    </source>
</evidence>
<evidence type="ECO:0000256" key="1">
    <source>
        <dbReference type="ARBA" id="ARBA00004170"/>
    </source>
</evidence>
<proteinExistence type="inferred from homology"/>
<dbReference type="OMA" id="CWHAEIT"/>
<evidence type="ECO:0000313" key="12">
    <source>
        <dbReference type="RGD" id="1304755"/>
    </source>
</evidence>
<dbReference type="GO" id="GO:0045995">
    <property type="term" value="P:regulation of embryonic development"/>
    <property type="evidence" value="ECO:0000266"/>
    <property type="project" value="RGD"/>
</dbReference>
<keyword evidence="3" id="KW-0963">Cytoplasm</keyword>
<dbReference type="KEGG" id="rno:293637"/>
<dbReference type="Gene3D" id="2.30.29.30">
    <property type="entry name" value="Pleckstrin-homology domain (PH domain)/Phosphotyrosine-binding domain (PTB)"/>
    <property type="match status" value="1"/>
</dbReference>
<dbReference type="PaxDb" id="10116-ENSRNOP00000027972"/>
<dbReference type="CDD" id="cd00821">
    <property type="entry name" value="PH"/>
    <property type="match status" value="1"/>
</dbReference>
<dbReference type="Proteomes" id="UP000002494">
    <property type="component" value="Chromosome 1"/>
</dbReference>
<dbReference type="InterPro" id="IPR001849">
    <property type="entry name" value="PH_domain"/>
</dbReference>
<feature type="domain" description="PH" evidence="9">
    <location>
        <begin position="70"/>
        <end position="163"/>
    </location>
</feature>
<dbReference type="GO" id="GO:0060721">
    <property type="term" value="P:regulation of spongiotrophoblast cell proliferation"/>
    <property type="evidence" value="ECO:0000266"/>
    <property type="project" value="RGD"/>
</dbReference>
<sequence>MFARGGRRRWPGLGKNPWVYDPGAQESSITPSRGGVLIRPTPGPRPSAERAHLVQAFEMASKTVKTSDEILCEGELEKRSDSLFQVWKKKRCVLTADRLRLFSGNSDRPKELYFHSILKVDCVEHTSKYVYFTIVTNFYKEIDFRCTVESCWNAAITMALIDYQNRRALEEFRRFRYQHSASETQSSPGGRRALGP</sequence>
<evidence type="ECO:0000313" key="10">
    <source>
        <dbReference type="Ensembl" id="ENSRNOP00000027972.6"/>
    </source>
</evidence>
<accession>F1LME7</accession>
<dbReference type="GO" id="GO:0005737">
    <property type="term" value="C:cytoplasm"/>
    <property type="evidence" value="ECO:0007669"/>
    <property type="project" value="UniProtKB-SubCell"/>
</dbReference>
<evidence type="ECO:0000256" key="3">
    <source>
        <dbReference type="ARBA" id="ARBA00022490"/>
    </source>
</evidence>
<evidence type="ECO:0000256" key="6">
    <source>
        <dbReference type="ARBA" id="ARBA00038385"/>
    </source>
</evidence>
<evidence type="ECO:0000256" key="7">
    <source>
        <dbReference type="ARBA" id="ARBA00040374"/>
    </source>
</evidence>
<dbReference type="AlphaFoldDB" id="F1LME7"/>
<dbReference type="PANTHER" id="PTHR15478:SF8">
    <property type="entry name" value="PLECKSTRIN HOMOLOGY-LIKE DOMAIN FAMILY A MEMBER 2"/>
    <property type="match status" value="1"/>
</dbReference>
<evidence type="ECO:0000256" key="5">
    <source>
        <dbReference type="ARBA" id="ARBA00037121"/>
    </source>
</evidence>
<reference evidence="10" key="2">
    <citation type="submission" date="2025-08" db="UniProtKB">
        <authorList>
            <consortium name="Ensembl"/>
        </authorList>
    </citation>
    <scope>IDENTIFICATION</scope>
    <source>
        <strain evidence="10">Brown Norway</strain>
    </source>
</reference>
<dbReference type="GO" id="GO:0016020">
    <property type="term" value="C:membrane"/>
    <property type="evidence" value="ECO:0007669"/>
    <property type="project" value="UniProtKB-SubCell"/>
</dbReference>
<dbReference type="GO" id="GO:1901981">
    <property type="term" value="F:phosphatidylinositol phosphate binding"/>
    <property type="evidence" value="ECO:0007669"/>
    <property type="project" value="InterPro"/>
</dbReference>
<organism evidence="10 11">
    <name type="scientific">Rattus norvegicus</name>
    <name type="common">Rat</name>
    <dbReference type="NCBI Taxonomy" id="10116"/>
    <lineage>
        <taxon>Eukaryota</taxon>
        <taxon>Metazoa</taxon>
        <taxon>Chordata</taxon>
        <taxon>Craniata</taxon>
        <taxon>Vertebrata</taxon>
        <taxon>Euteleostomi</taxon>
        <taxon>Mammalia</taxon>
        <taxon>Eutheria</taxon>
        <taxon>Euarchontoglires</taxon>
        <taxon>Glires</taxon>
        <taxon>Rodentia</taxon>
        <taxon>Myomorpha</taxon>
        <taxon>Muroidea</taxon>
        <taxon>Muridae</taxon>
        <taxon>Murinae</taxon>
        <taxon>Rattus</taxon>
    </lineage>
</organism>
<dbReference type="HOGENOM" id="CLU_062639_1_0_1"/>
<keyword evidence="11" id="KW-1185">Reference proteome</keyword>